<keyword evidence="4 7" id="KW-0560">Oxidoreductase</keyword>
<dbReference type="STRING" id="104259.A0A0F7U4G5"/>
<dbReference type="EMBL" id="CDHK01000019">
    <property type="protein sequence ID" value="CEJ62615.1"/>
    <property type="molecule type" value="Genomic_DNA"/>
</dbReference>
<dbReference type="AlphaFoldDB" id="A0A0F7U4G5"/>
<evidence type="ECO:0000256" key="4">
    <source>
        <dbReference type="ARBA" id="ARBA00023002"/>
    </source>
</evidence>
<proteinExistence type="inferred from homology"/>
<evidence type="ECO:0000256" key="7">
    <source>
        <dbReference type="RuleBase" id="RU000461"/>
    </source>
</evidence>
<keyword evidence="6 7" id="KW-0349">Heme</keyword>
<gene>
    <name evidence="8" type="ORF">PMG11_11112</name>
</gene>
<evidence type="ECO:0000256" key="6">
    <source>
        <dbReference type="PIRSR" id="PIRSR602401-1"/>
    </source>
</evidence>
<dbReference type="SUPFAM" id="SSF48264">
    <property type="entry name" value="Cytochrome P450"/>
    <property type="match status" value="1"/>
</dbReference>
<feature type="binding site" description="axial binding residue" evidence="6">
    <location>
        <position position="194"/>
    </location>
    <ligand>
        <name>heme</name>
        <dbReference type="ChEBI" id="CHEBI:30413"/>
    </ligand>
    <ligandPart>
        <name>Fe</name>
        <dbReference type="ChEBI" id="CHEBI:18248"/>
    </ligandPart>
</feature>
<dbReference type="OrthoDB" id="3945418at2759"/>
<dbReference type="InterPro" id="IPR017972">
    <property type="entry name" value="Cyt_P450_CS"/>
</dbReference>
<evidence type="ECO:0000256" key="2">
    <source>
        <dbReference type="ARBA" id="ARBA00010617"/>
    </source>
</evidence>
<dbReference type="PROSITE" id="PS00086">
    <property type="entry name" value="CYTOCHROME_P450"/>
    <property type="match status" value="1"/>
</dbReference>
<sequence length="212" mass="24086">MYDKLRSGMLEQNADDGIEAKVPSSAQRMELASECLDHLVATRDTFGIVFSFVLLYIARHPKAQKRLHEELRSMTGVFRPNNNSEDSMPSAKDLESLPYLNAVLRESIRLRGNVPTSNPRYTPAGTATTLGPYKNIPPGVRISAFAWCLHRNEDIFPDAEAWIPERWLNEDKTKFEPGELERWFWAFGTGSRRCLGQNLALESEMILRSSQV</sequence>
<dbReference type="Proteomes" id="UP000042958">
    <property type="component" value="Unassembled WGS sequence"/>
</dbReference>
<dbReference type="GO" id="GO:0016705">
    <property type="term" value="F:oxidoreductase activity, acting on paired donors, with incorporation or reduction of molecular oxygen"/>
    <property type="evidence" value="ECO:0007669"/>
    <property type="project" value="InterPro"/>
</dbReference>
<dbReference type="InterPro" id="IPR050121">
    <property type="entry name" value="Cytochrome_P450_monoxygenase"/>
</dbReference>
<dbReference type="InterPro" id="IPR001128">
    <property type="entry name" value="Cyt_P450"/>
</dbReference>
<dbReference type="PRINTS" id="PR00463">
    <property type="entry name" value="EP450I"/>
</dbReference>
<reference evidence="9" key="1">
    <citation type="journal article" date="2015" name="Genome Announc.">
        <title>Draft genome sequence of the fungus Penicillium brasilianum MG11.</title>
        <authorList>
            <person name="Horn F."/>
            <person name="Linde J."/>
            <person name="Mattern D.J."/>
            <person name="Walther G."/>
            <person name="Guthke R."/>
            <person name="Brakhage A.A."/>
            <person name="Valiante V."/>
        </authorList>
    </citation>
    <scope>NUCLEOTIDE SEQUENCE [LARGE SCALE GENOMIC DNA]</scope>
    <source>
        <strain evidence="9">MG11</strain>
    </source>
</reference>
<dbReference type="GO" id="GO:0043386">
    <property type="term" value="P:mycotoxin biosynthetic process"/>
    <property type="evidence" value="ECO:0007669"/>
    <property type="project" value="UniProtKB-ARBA"/>
</dbReference>
<dbReference type="PANTHER" id="PTHR24305:SF166">
    <property type="entry name" value="CYTOCHROME P450 12A4, MITOCHONDRIAL-RELATED"/>
    <property type="match status" value="1"/>
</dbReference>
<evidence type="ECO:0008006" key="10">
    <source>
        <dbReference type="Google" id="ProtNLM"/>
    </source>
</evidence>
<dbReference type="InterPro" id="IPR002401">
    <property type="entry name" value="Cyt_P450_E_grp-I"/>
</dbReference>
<evidence type="ECO:0000256" key="5">
    <source>
        <dbReference type="ARBA" id="ARBA00023004"/>
    </source>
</evidence>
<evidence type="ECO:0000313" key="8">
    <source>
        <dbReference type="EMBL" id="CEJ62615.1"/>
    </source>
</evidence>
<keyword evidence="9" id="KW-1185">Reference proteome</keyword>
<comment type="similarity">
    <text evidence="2 7">Belongs to the cytochrome P450 family.</text>
</comment>
<evidence type="ECO:0000313" key="9">
    <source>
        <dbReference type="Proteomes" id="UP000042958"/>
    </source>
</evidence>
<accession>A0A0F7U4G5</accession>
<dbReference type="Gene3D" id="1.10.630.10">
    <property type="entry name" value="Cytochrome P450"/>
    <property type="match status" value="1"/>
</dbReference>
<comment type="cofactor">
    <cofactor evidence="1 6">
        <name>heme</name>
        <dbReference type="ChEBI" id="CHEBI:30413"/>
    </cofactor>
</comment>
<name>A0A0F7U4G5_PENBI</name>
<keyword evidence="7" id="KW-0503">Monooxygenase</keyword>
<evidence type="ECO:0000256" key="3">
    <source>
        <dbReference type="ARBA" id="ARBA00022723"/>
    </source>
</evidence>
<evidence type="ECO:0000256" key="1">
    <source>
        <dbReference type="ARBA" id="ARBA00001971"/>
    </source>
</evidence>
<organism evidence="8 9">
    <name type="scientific">Penicillium brasilianum</name>
    <dbReference type="NCBI Taxonomy" id="104259"/>
    <lineage>
        <taxon>Eukaryota</taxon>
        <taxon>Fungi</taxon>
        <taxon>Dikarya</taxon>
        <taxon>Ascomycota</taxon>
        <taxon>Pezizomycotina</taxon>
        <taxon>Eurotiomycetes</taxon>
        <taxon>Eurotiomycetidae</taxon>
        <taxon>Eurotiales</taxon>
        <taxon>Aspergillaceae</taxon>
        <taxon>Penicillium</taxon>
    </lineage>
</organism>
<dbReference type="GO" id="GO:0004497">
    <property type="term" value="F:monooxygenase activity"/>
    <property type="evidence" value="ECO:0007669"/>
    <property type="project" value="UniProtKB-KW"/>
</dbReference>
<dbReference type="Pfam" id="PF00067">
    <property type="entry name" value="p450"/>
    <property type="match status" value="1"/>
</dbReference>
<dbReference type="PANTHER" id="PTHR24305">
    <property type="entry name" value="CYTOCHROME P450"/>
    <property type="match status" value="1"/>
</dbReference>
<keyword evidence="5 6" id="KW-0408">Iron</keyword>
<dbReference type="GO" id="GO:0020037">
    <property type="term" value="F:heme binding"/>
    <property type="evidence" value="ECO:0007669"/>
    <property type="project" value="InterPro"/>
</dbReference>
<dbReference type="InterPro" id="IPR036396">
    <property type="entry name" value="Cyt_P450_sf"/>
</dbReference>
<protein>
    <recommendedName>
        <fullName evidence="10">Cytochrome P450</fullName>
    </recommendedName>
</protein>
<keyword evidence="3 6" id="KW-0479">Metal-binding</keyword>
<dbReference type="GO" id="GO:0005506">
    <property type="term" value="F:iron ion binding"/>
    <property type="evidence" value="ECO:0007669"/>
    <property type="project" value="InterPro"/>
</dbReference>